<evidence type="ECO:0000256" key="5">
    <source>
        <dbReference type="ARBA" id="ARBA00022553"/>
    </source>
</evidence>
<dbReference type="PROSITE" id="PS50894">
    <property type="entry name" value="HPT"/>
    <property type="match status" value="1"/>
</dbReference>
<dbReference type="CDD" id="cd16916">
    <property type="entry name" value="HATPase_CheA-like"/>
    <property type="match status" value="1"/>
</dbReference>
<dbReference type="PROSITE" id="PS50851">
    <property type="entry name" value="CHEW"/>
    <property type="match status" value="1"/>
</dbReference>
<dbReference type="Gene3D" id="1.20.120.160">
    <property type="entry name" value="HPT domain"/>
    <property type="match status" value="1"/>
</dbReference>
<feature type="domain" description="HPt" evidence="16">
    <location>
        <begin position="1"/>
        <end position="101"/>
    </location>
</feature>
<evidence type="ECO:0000256" key="1">
    <source>
        <dbReference type="ARBA" id="ARBA00000085"/>
    </source>
</evidence>
<evidence type="ECO:0000256" key="12">
    <source>
        <dbReference type="PROSITE-ProRule" id="PRU00110"/>
    </source>
</evidence>
<comment type="catalytic activity">
    <reaction evidence="1">
        <text>ATP + protein L-histidine = ADP + protein N-phospho-L-histidine.</text>
        <dbReference type="EC" id="2.7.13.3"/>
    </reaction>
</comment>
<dbReference type="GO" id="GO:0005524">
    <property type="term" value="F:ATP binding"/>
    <property type="evidence" value="ECO:0007669"/>
    <property type="project" value="UniProtKB-KW"/>
</dbReference>
<gene>
    <name evidence="17" type="ORF">BST96_11310</name>
</gene>
<sequence>MSDLQALFVEEAQDLLPELEEALLELENNNDDLDLVARIFRAMHTIKGSGAMCDFPNIASFTHELENVFDLVRKGDISVNKKLVEIGLSSHNYITELIDSADQLNPRLREEGNHILAQLSVYAPIVGDISAANPDENHHNKDTSQQQKNGISHFRIHFVPEPALLTYGINPLNVLQSLLQLGEVYSQAYVESLPKLAEIDETLCYTSWVMVVKTIHSRDEVADVFSLVEEDSEVTITAIDITDEDAPQRLGEILLARGDIQQEQLAPLCEQPPLLGEKIVNSGLLPQEKVDSALVEQNLLREQRQQTQSTDNVRVSSARLDSQMDLVGELVIALAGLKQYSQSREDARLSLINDELEQLVTSIRDNVLGIRMLPIGGIFGKFRRLVRDLSNEQGKQIELLTEGAETELDKTVIDQLSEPLVHLIRNSLDHGIELPEQRIAAGKDPLGKITLSAKHAQGQVIIQIKDDGGGIDADKVWEKVLEKGLSTQQEKPAPKDILAFIFAPGFSTAATITSISGRGVGMDVVKKAIESLRGSIDIDSVVGVGSTITLRLPLTLAIIDGLLVRVGAEILVVPLAMVEECVETTRGALKYSAQGQLIRVRDTLVPCLPLQNWAGSAARVNDDIQIVIVSVEGQCYGLIVDDVVGQEQIVIKSLGRIYQAIEGVSGATILGDGAVALILDLVKIVQLFDSKENV</sequence>
<keyword evidence="18" id="KW-1185">Reference proteome</keyword>
<comment type="function">
    <text evidence="11">Involved in the transmission of sensory signals from the chemoreceptors to the flagellar motors. CheA is autophosphorylated; it can transfer its phosphate group to either CheB or CheY.</text>
</comment>
<dbReference type="Pfam" id="PF01584">
    <property type="entry name" value="CheW"/>
    <property type="match status" value="1"/>
</dbReference>
<accession>A0A1X9NGM1</accession>
<organism evidence="17 18">
    <name type="scientific">Oceanicoccus sagamiensis</name>
    <dbReference type="NCBI Taxonomy" id="716816"/>
    <lineage>
        <taxon>Bacteria</taxon>
        <taxon>Pseudomonadati</taxon>
        <taxon>Pseudomonadota</taxon>
        <taxon>Gammaproteobacteria</taxon>
        <taxon>Cellvibrionales</taxon>
        <taxon>Spongiibacteraceae</taxon>
        <taxon>Oceanicoccus</taxon>
    </lineage>
</organism>
<dbReference type="Proteomes" id="UP000193450">
    <property type="component" value="Chromosome"/>
</dbReference>
<keyword evidence="7" id="KW-0547">Nucleotide-binding</keyword>
<dbReference type="SMART" id="SM00260">
    <property type="entry name" value="CheW"/>
    <property type="match status" value="1"/>
</dbReference>
<dbReference type="SUPFAM" id="SSF47384">
    <property type="entry name" value="Homodimeric domain of signal transducing histidine kinase"/>
    <property type="match status" value="1"/>
</dbReference>
<evidence type="ECO:0000256" key="7">
    <source>
        <dbReference type="ARBA" id="ARBA00022741"/>
    </source>
</evidence>
<dbReference type="InterPro" id="IPR005467">
    <property type="entry name" value="His_kinase_dom"/>
</dbReference>
<evidence type="ECO:0000313" key="18">
    <source>
        <dbReference type="Proteomes" id="UP000193450"/>
    </source>
</evidence>
<dbReference type="InterPro" id="IPR037006">
    <property type="entry name" value="CheA-like_homodim_sf"/>
</dbReference>
<dbReference type="RefSeq" id="WP_085758810.1">
    <property type="nucleotide sequence ID" value="NZ_CP019343.1"/>
</dbReference>
<dbReference type="PRINTS" id="PR00344">
    <property type="entry name" value="BCTRLSENSOR"/>
</dbReference>
<evidence type="ECO:0000259" key="16">
    <source>
        <dbReference type="PROSITE" id="PS50894"/>
    </source>
</evidence>
<dbReference type="Gene3D" id="3.30.565.10">
    <property type="entry name" value="Histidine kinase-like ATPase, C-terminal domain"/>
    <property type="match status" value="1"/>
</dbReference>
<evidence type="ECO:0000313" key="17">
    <source>
        <dbReference type="EMBL" id="ARN74659.1"/>
    </source>
</evidence>
<dbReference type="Pfam" id="PF02518">
    <property type="entry name" value="HATPase_c"/>
    <property type="match status" value="1"/>
</dbReference>
<dbReference type="EC" id="2.7.13.3" evidence="2"/>
<evidence type="ECO:0000256" key="8">
    <source>
        <dbReference type="ARBA" id="ARBA00022777"/>
    </source>
</evidence>
<proteinExistence type="predicted"/>
<dbReference type="GO" id="GO:0005737">
    <property type="term" value="C:cytoplasm"/>
    <property type="evidence" value="ECO:0007669"/>
    <property type="project" value="InterPro"/>
</dbReference>
<evidence type="ECO:0000256" key="11">
    <source>
        <dbReference type="ARBA" id="ARBA00035100"/>
    </source>
</evidence>
<keyword evidence="6" id="KW-0808">Transferase</keyword>
<dbReference type="GO" id="GO:0000155">
    <property type="term" value="F:phosphorelay sensor kinase activity"/>
    <property type="evidence" value="ECO:0007669"/>
    <property type="project" value="InterPro"/>
</dbReference>
<dbReference type="CDD" id="cd00731">
    <property type="entry name" value="CheA_reg"/>
    <property type="match status" value="1"/>
</dbReference>
<dbReference type="InterPro" id="IPR036097">
    <property type="entry name" value="HisK_dim/P_sf"/>
</dbReference>
<evidence type="ECO:0000256" key="10">
    <source>
        <dbReference type="ARBA" id="ARBA00023012"/>
    </source>
</evidence>
<dbReference type="InterPro" id="IPR036061">
    <property type="entry name" value="CheW-like_dom_sf"/>
</dbReference>
<dbReference type="KEGG" id="osg:BST96_11310"/>
<reference evidence="17 18" key="1">
    <citation type="submission" date="2016-11" db="EMBL/GenBank/DDBJ databases">
        <title>Trade-off between light-utilization and light-protection in marine flavobacteria.</title>
        <authorList>
            <person name="Kumagai Y."/>
        </authorList>
    </citation>
    <scope>NUCLEOTIDE SEQUENCE [LARGE SCALE GENOMIC DNA]</scope>
    <source>
        <strain evidence="17 18">NBRC 107125</strain>
    </source>
</reference>
<dbReference type="InterPro" id="IPR036890">
    <property type="entry name" value="HATPase_C_sf"/>
</dbReference>
<evidence type="ECO:0000256" key="3">
    <source>
        <dbReference type="ARBA" id="ARBA00021495"/>
    </source>
</evidence>
<dbReference type="CDD" id="cd00088">
    <property type="entry name" value="HPT"/>
    <property type="match status" value="1"/>
</dbReference>
<feature type="domain" description="Histidine kinase" evidence="14">
    <location>
        <begin position="325"/>
        <end position="556"/>
    </location>
</feature>
<evidence type="ECO:0000256" key="9">
    <source>
        <dbReference type="ARBA" id="ARBA00022840"/>
    </source>
</evidence>
<keyword evidence="10" id="KW-0902">Two-component regulatory system</keyword>
<keyword evidence="9" id="KW-0067">ATP-binding</keyword>
<dbReference type="InterPro" id="IPR036641">
    <property type="entry name" value="HPT_dom_sf"/>
</dbReference>
<dbReference type="Gene3D" id="2.30.30.40">
    <property type="entry name" value="SH3 Domains"/>
    <property type="match status" value="1"/>
</dbReference>
<dbReference type="SUPFAM" id="SSF47226">
    <property type="entry name" value="Histidine-containing phosphotransfer domain, HPT domain"/>
    <property type="match status" value="1"/>
</dbReference>
<name>A0A1X9NGM1_9GAMM</name>
<feature type="modified residue" description="Phosphohistidine" evidence="12">
    <location>
        <position position="44"/>
    </location>
</feature>
<keyword evidence="5 12" id="KW-0597">Phosphoprotein</keyword>
<dbReference type="OrthoDB" id="9803176at2"/>
<dbReference type="EMBL" id="CP019343">
    <property type="protein sequence ID" value="ARN74659.1"/>
    <property type="molecule type" value="Genomic_DNA"/>
</dbReference>
<dbReference type="InterPro" id="IPR003594">
    <property type="entry name" value="HATPase_dom"/>
</dbReference>
<feature type="domain" description="CheW-like" evidence="15">
    <location>
        <begin position="558"/>
        <end position="690"/>
    </location>
</feature>
<dbReference type="AlphaFoldDB" id="A0A1X9NGM1"/>
<dbReference type="PANTHER" id="PTHR43395:SF10">
    <property type="entry name" value="CHEMOTAXIS PROTEIN CHEA"/>
    <property type="match status" value="1"/>
</dbReference>
<dbReference type="InterPro" id="IPR051315">
    <property type="entry name" value="Bact_Chemotaxis_CheA"/>
</dbReference>
<dbReference type="GO" id="GO:0006935">
    <property type="term" value="P:chemotaxis"/>
    <property type="evidence" value="ECO:0007669"/>
    <property type="project" value="UniProtKB-KW"/>
</dbReference>
<dbReference type="Pfam" id="PF01627">
    <property type="entry name" value="Hpt"/>
    <property type="match status" value="1"/>
</dbReference>
<dbReference type="InterPro" id="IPR004358">
    <property type="entry name" value="Sig_transdc_His_kin-like_C"/>
</dbReference>
<evidence type="ECO:0000256" key="4">
    <source>
        <dbReference type="ARBA" id="ARBA00022500"/>
    </source>
</evidence>
<keyword evidence="4" id="KW-0145">Chemotaxis</keyword>
<dbReference type="InterPro" id="IPR004105">
    <property type="entry name" value="CheA-like_dim"/>
</dbReference>
<keyword evidence="8" id="KW-0418">Kinase</keyword>
<dbReference type="SUPFAM" id="SSF55874">
    <property type="entry name" value="ATPase domain of HSP90 chaperone/DNA topoisomerase II/histidine kinase"/>
    <property type="match status" value="1"/>
</dbReference>
<dbReference type="SMART" id="SM00073">
    <property type="entry name" value="HPT"/>
    <property type="match status" value="1"/>
</dbReference>
<evidence type="ECO:0000259" key="14">
    <source>
        <dbReference type="PROSITE" id="PS50109"/>
    </source>
</evidence>
<dbReference type="PANTHER" id="PTHR43395">
    <property type="entry name" value="SENSOR HISTIDINE KINASE CHEA"/>
    <property type="match status" value="1"/>
</dbReference>
<dbReference type="SMART" id="SM00387">
    <property type="entry name" value="HATPase_c"/>
    <property type="match status" value="1"/>
</dbReference>
<feature type="coiled-coil region" evidence="13">
    <location>
        <begin position="9"/>
        <end position="36"/>
    </location>
</feature>
<dbReference type="PROSITE" id="PS50109">
    <property type="entry name" value="HIS_KIN"/>
    <property type="match status" value="1"/>
</dbReference>
<dbReference type="STRING" id="716816.BST96_11310"/>
<evidence type="ECO:0000256" key="2">
    <source>
        <dbReference type="ARBA" id="ARBA00012438"/>
    </source>
</evidence>
<dbReference type="InterPro" id="IPR008207">
    <property type="entry name" value="Sig_transdc_His_kin_Hpt_dom"/>
</dbReference>
<dbReference type="Pfam" id="PF02895">
    <property type="entry name" value="H-kinase_dim"/>
    <property type="match status" value="1"/>
</dbReference>
<dbReference type="FunFam" id="3.30.565.10:FF:000016">
    <property type="entry name" value="Chemotaxis protein CheA, putative"/>
    <property type="match status" value="1"/>
</dbReference>
<dbReference type="Gene3D" id="1.10.287.560">
    <property type="entry name" value="Histidine kinase CheA-like, homodimeric domain"/>
    <property type="match status" value="1"/>
</dbReference>
<keyword evidence="13" id="KW-0175">Coiled coil</keyword>
<evidence type="ECO:0000256" key="6">
    <source>
        <dbReference type="ARBA" id="ARBA00022679"/>
    </source>
</evidence>
<evidence type="ECO:0000256" key="13">
    <source>
        <dbReference type="SAM" id="Coils"/>
    </source>
</evidence>
<dbReference type="SUPFAM" id="SSF50341">
    <property type="entry name" value="CheW-like"/>
    <property type="match status" value="1"/>
</dbReference>
<protein>
    <recommendedName>
        <fullName evidence="3">Chemotaxis protein CheA</fullName>
        <ecNumber evidence="2">2.7.13.3</ecNumber>
    </recommendedName>
</protein>
<evidence type="ECO:0000259" key="15">
    <source>
        <dbReference type="PROSITE" id="PS50851"/>
    </source>
</evidence>
<dbReference type="InterPro" id="IPR002545">
    <property type="entry name" value="CheW-lke_dom"/>
</dbReference>
<dbReference type="SMART" id="SM01231">
    <property type="entry name" value="H-kinase_dim"/>
    <property type="match status" value="1"/>
</dbReference>